<organism evidence="1 2">
    <name type="scientific">Rhizobium lusitanum</name>
    <dbReference type="NCBI Taxonomy" id="293958"/>
    <lineage>
        <taxon>Bacteria</taxon>
        <taxon>Pseudomonadati</taxon>
        <taxon>Pseudomonadota</taxon>
        <taxon>Alphaproteobacteria</taxon>
        <taxon>Hyphomicrobiales</taxon>
        <taxon>Rhizobiaceae</taxon>
        <taxon>Rhizobium/Agrobacterium group</taxon>
        <taxon>Rhizobium</taxon>
    </lineage>
</organism>
<sequence length="46" mass="5749">MRLLLAFIDWIRGRRQRRLEGETTQYSADDPWVLQQIEKFERELKR</sequence>
<protein>
    <submittedName>
        <fullName evidence="1">Uncharacterized protein</fullName>
    </submittedName>
</protein>
<gene>
    <name evidence="1" type="ORF">GGD46_005182</name>
</gene>
<proteinExistence type="predicted"/>
<comment type="caution">
    <text evidence="1">The sequence shown here is derived from an EMBL/GenBank/DDBJ whole genome shotgun (WGS) entry which is preliminary data.</text>
</comment>
<name>A0A7X0IWE1_9HYPH</name>
<reference evidence="1 2" key="1">
    <citation type="submission" date="2020-08" db="EMBL/GenBank/DDBJ databases">
        <title>Genomic Encyclopedia of Type Strains, Phase IV (KMG-V): Genome sequencing to study the core and pangenomes of soil and plant-associated prokaryotes.</title>
        <authorList>
            <person name="Whitman W."/>
        </authorList>
    </citation>
    <scope>NUCLEOTIDE SEQUENCE [LARGE SCALE GENOMIC DNA]</scope>
    <source>
        <strain evidence="1 2">SEMIA 4060</strain>
    </source>
</reference>
<dbReference type="RefSeq" id="WP_184709148.1">
    <property type="nucleotide sequence ID" value="NZ_JACHBG010000017.1"/>
</dbReference>
<evidence type="ECO:0000313" key="1">
    <source>
        <dbReference type="EMBL" id="MBB6487872.1"/>
    </source>
</evidence>
<accession>A0A7X0IWE1</accession>
<dbReference type="EMBL" id="JACHBG010000017">
    <property type="protein sequence ID" value="MBB6487872.1"/>
    <property type="molecule type" value="Genomic_DNA"/>
</dbReference>
<dbReference type="AlphaFoldDB" id="A0A7X0IWE1"/>
<dbReference type="Proteomes" id="UP000565576">
    <property type="component" value="Unassembled WGS sequence"/>
</dbReference>
<evidence type="ECO:0000313" key="2">
    <source>
        <dbReference type="Proteomes" id="UP000565576"/>
    </source>
</evidence>